<dbReference type="EMBL" id="UINC01093607">
    <property type="protein sequence ID" value="SVC48156.1"/>
    <property type="molecule type" value="Genomic_DNA"/>
</dbReference>
<reference evidence="1" key="1">
    <citation type="submission" date="2018-05" db="EMBL/GenBank/DDBJ databases">
        <authorList>
            <person name="Lanie J.A."/>
            <person name="Ng W.-L."/>
            <person name="Kazmierczak K.M."/>
            <person name="Andrzejewski T.M."/>
            <person name="Davidsen T.M."/>
            <person name="Wayne K.J."/>
            <person name="Tettelin H."/>
            <person name="Glass J.I."/>
            <person name="Rusch D."/>
            <person name="Podicherti R."/>
            <person name="Tsui H.-C.T."/>
            <person name="Winkler M.E."/>
        </authorList>
    </citation>
    <scope>NUCLEOTIDE SEQUENCE</scope>
</reference>
<name>A0A382MHD5_9ZZZZ</name>
<gene>
    <name evidence="1" type="ORF">METZ01_LOCUS301010</name>
</gene>
<dbReference type="PROSITE" id="PS51257">
    <property type="entry name" value="PROKAR_LIPOPROTEIN"/>
    <property type="match status" value="1"/>
</dbReference>
<sequence>MYKNRLLTLIAAAALAAAGCSESEVLSQTTEAVGTELPVSAVTLLVETPQELDLIFEEQSSIIAKVVFTDSGVAAPELPVSFAIVGSAGGASL</sequence>
<proteinExistence type="predicted"/>
<feature type="non-terminal residue" evidence="1">
    <location>
        <position position="93"/>
    </location>
</feature>
<dbReference type="AlphaFoldDB" id="A0A382MHD5"/>
<accession>A0A382MHD5</accession>
<organism evidence="1">
    <name type="scientific">marine metagenome</name>
    <dbReference type="NCBI Taxonomy" id="408172"/>
    <lineage>
        <taxon>unclassified sequences</taxon>
        <taxon>metagenomes</taxon>
        <taxon>ecological metagenomes</taxon>
    </lineage>
</organism>
<evidence type="ECO:0000313" key="1">
    <source>
        <dbReference type="EMBL" id="SVC48156.1"/>
    </source>
</evidence>
<protein>
    <submittedName>
        <fullName evidence="1">Uncharacterized protein</fullName>
    </submittedName>
</protein>